<reference evidence="2 3" key="1">
    <citation type="journal article" date="2019" name="Nat. Med.">
        <title>A library of human gut bacterial isolates paired with longitudinal multiomics data enables mechanistic microbiome research.</title>
        <authorList>
            <person name="Poyet M."/>
            <person name="Groussin M."/>
            <person name="Gibbons S.M."/>
            <person name="Avila-Pacheco J."/>
            <person name="Jiang X."/>
            <person name="Kearney S.M."/>
            <person name="Perrotta A.R."/>
            <person name="Berdy B."/>
            <person name="Zhao S."/>
            <person name="Lieberman T.D."/>
            <person name="Swanson P.K."/>
            <person name="Smith M."/>
            <person name="Roesemann S."/>
            <person name="Alexander J.E."/>
            <person name="Rich S.A."/>
            <person name="Livny J."/>
            <person name="Vlamakis H."/>
            <person name="Clish C."/>
            <person name="Bullock K."/>
            <person name="Deik A."/>
            <person name="Scott J."/>
            <person name="Pierce K.A."/>
            <person name="Xavier R.J."/>
            <person name="Alm E.J."/>
        </authorList>
    </citation>
    <scope>NUCLEOTIDE SEQUENCE [LARGE SCALE GENOMIC DNA]</scope>
    <source>
        <strain evidence="2 3">BIOML-A2</strain>
    </source>
</reference>
<dbReference type="AlphaFoldDB" id="A0A5B3G2B9"/>
<evidence type="ECO:0000256" key="1">
    <source>
        <dbReference type="SAM" id="Phobius"/>
    </source>
</evidence>
<evidence type="ECO:0000313" key="2">
    <source>
        <dbReference type="EMBL" id="KAA2367312.1"/>
    </source>
</evidence>
<proteinExistence type="predicted"/>
<comment type="caution">
    <text evidence="2">The sequence shown here is derived from an EMBL/GenBank/DDBJ whole genome shotgun (WGS) entry which is preliminary data.</text>
</comment>
<feature type="transmembrane region" description="Helical" evidence="1">
    <location>
        <begin position="6"/>
        <end position="25"/>
    </location>
</feature>
<keyword evidence="1" id="KW-0472">Membrane</keyword>
<keyword evidence="1" id="KW-1133">Transmembrane helix</keyword>
<accession>A0A5B3G2B9</accession>
<sequence length="132" mass="15338">MNSIIFMWITIIVNILGWFILHILSKRRDLSNKKKEITIQYLITAWQLLENASNRNDSTRNADVEKAIANIQLFGTPTQIQLAQKLSDEIGDTQQGDTKPLLIELRKELRKELELEVVGDKLRHLRFNKKAL</sequence>
<dbReference type="Proteomes" id="UP000323567">
    <property type="component" value="Unassembled WGS sequence"/>
</dbReference>
<name>A0A5B3G2B9_9BACT</name>
<protein>
    <submittedName>
        <fullName evidence="2">Uncharacterized protein</fullName>
    </submittedName>
</protein>
<organism evidence="2 3">
    <name type="scientific">Alistipes shahii</name>
    <dbReference type="NCBI Taxonomy" id="328814"/>
    <lineage>
        <taxon>Bacteria</taxon>
        <taxon>Pseudomonadati</taxon>
        <taxon>Bacteroidota</taxon>
        <taxon>Bacteroidia</taxon>
        <taxon>Bacteroidales</taxon>
        <taxon>Rikenellaceae</taxon>
        <taxon>Alistipes</taxon>
    </lineage>
</organism>
<dbReference type="RefSeq" id="WP_149887660.1">
    <property type="nucleotide sequence ID" value="NZ_VVXK01000019.1"/>
</dbReference>
<keyword evidence="1" id="KW-0812">Transmembrane</keyword>
<dbReference type="EMBL" id="VVXK01000019">
    <property type="protein sequence ID" value="KAA2367312.1"/>
    <property type="molecule type" value="Genomic_DNA"/>
</dbReference>
<evidence type="ECO:0000313" key="3">
    <source>
        <dbReference type="Proteomes" id="UP000323567"/>
    </source>
</evidence>
<gene>
    <name evidence="2" type="ORF">F2Y13_11970</name>
</gene>